<dbReference type="AlphaFoldDB" id="A0AAD8PEP5"/>
<reference evidence="1" key="1">
    <citation type="submission" date="2023-08" db="EMBL/GenBank/DDBJ databases">
        <title>Draft sequence of the Babesia gibsoni genome.</title>
        <authorList>
            <person name="Yamagishi J.Y."/>
            <person name="Xuan X.X."/>
        </authorList>
    </citation>
    <scope>NUCLEOTIDE SEQUENCE</scope>
    <source>
        <strain evidence="1">Azabu</strain>
    </source>
</reference>
<dbReference type="CDD" id="cd11715">
    <property type="entry name" value="THUMP_AdoMetMT"/>
    <property type="match status" value="1"/>
</dbReference>
<keyword evidence="2" id="KW-1185">Reference proteome</keyword>
<evidence type="ECO:0000313" key="2">
    <source>
        <dbReference type="Proteomes" id="UP001230268"/>
    </source>
</evidence>
<accession>A0AAD8PEP5</accession>
<proteinExistence type="predicted"/>
<protein>
    <submittedName>
        <fullName evidence="1">Uncharacterized protein</fullName>
    </submittedName>
</protein>
<name>A0AAD8PEP5_BABGI</name>
<dbReference type="EMBL" id="JAVEPI010000002">
    <property type="protein sequence ID" value="KAK1443973.1"/>
    <property type="molecule type" value="Genomic_DNA"/>
</dbReference>
<sequence>MPLTLKEGVALFLSVRRGLESCLLNEIRRNTHLNCIDRVHFKRTELEDDFLAATTQDDGNTITQSDALDASRLKRYGEDKWLYIDPQEERPIARKSTATPHLGVKYVDKCNIRLLSGGLEVKCNREWLINSVFGLRSVESVWLRVGTPFRCHSATELVRRISALPWSQYLPTIHVDEVPLRIISRSSTVWSRVVIEESVREGIRSFLDQSEEGLIPVKVNPKEFCISVTINRNTCYVAVQCSSRLSPRLFNFVEPSSIDNLLHKRADFVPTWSLSKTRLQVLIEAQRKPEFPAGGTSNVLQSPPLVEKRPLFGSELHLKDYTESQDILLEDKDDNADALIGGLLHAGNIVNNLKKRPLKVWNPFCGNGLVISEIVSLILGLPNFTALHPPSPFFQYLAVGKKLDIYESAVGKHLEKKIEPLNNVEIIGSETSVLKLTQATHKLDGLYSFFRSFFSNEEGGSKRESLPFLFTKYRNKLPIDVSLHQTQLSAISPLMFGSMVISKVPSLKKKAGKEHAHEIIKAYKDFGSIIGSRSDWNGVFAITKGRAFERFSGLEWKCMAKATNSSGGIIRLLKWNGKLRAFTAPEERREQLDELDFF</sequence>
<gene>
    <name evidence="1" type="ORF">BgAZ_208490</name>
</gene>
<organism evidence="1 2">
    <name type="scientific">Babesia gibsoni</name>
    <dbReference type="NCBI Taxonomy" id="33632"/>
    <lineage>
        <taxon>Eukaryota</taxon>
        <taxon>Sar</taxon>
        <taxon>Alveolata</taxon>
        <taxon>Apicomplexa</taxon>
        <taxon>Aconoidasida</taxon>
        <taxon>Piroplasmida</taxon>
        <taxon>Babesiidae</taxon>
        <taxon>Babesia</taxon>
    </lineage>
</organism>
<dbReference type="Gene3D" id="3.30.2130.30">
    <property type="match status" value="1"/>
</dbReference>
<dbReference type="Proteomes" id="UP001230268">
    <property type="component" value="Unassembled WGS sequence"/>
</dbReference>
<comment type="caution">
    <text evidence="1">The sequence shown here is derived from an EMBL/GenBank/DDBJ whole genome shotgun (WGS) entry which is preliminary data.</text>
</comment>
<evidence type="ECO:0000313" key="1">
    <source>
        <dbReference type="EMBL" id="KAK1443973.1"/>
    </source>
</evidence>